<evidence type="ECO:0000259" key="1">
    <source>
        <dbReference type="PROSITE" id="PS51393"/>
    </source>
</evidence>
<name>A0A392QK90_9FABA</name>
<feature type="non-terminal residue" evidence="2">
    <location>
        <position position="1"/>
    </location>
</feature>
<dbReference type="SUPFAM" id="SSF48484">
    <property type="entry name" value="Lipoxigenase"/>
    <property type="match status" value="1"/>
</dbReference>
<dbReference type="GO" id="GO:0046872">
    <property type="term" value="F:metal ion binding"/>
    <property type="evidence" value="ECO:0007669"/>
    <property type="project" value="InterPro"/>
</dbReference>
<dbReference type="InterPro" id="IPR027433">
    <property type="entry name" value="Lipoxygenase_dom_3"/>
</dbReference>
<evidence type="ECO:0000313" key="2">
    <source>
        <dbReference type="EMBL" id="MCI24327.1"/>
    </source>
</evidence>
<dbReference type="GO" id="GO:0016702">
    <property type="term" value="F:oxidoreductase activity, acting on single donors with incorporation of molecular oxygen, incorporation of two atoms of oxygen"/>
    <property type="evidence" value="ECO:0007669"/>
    <property type="project" value="InterPro"/>
</dbReference>
<keyword evidence="3" id="KW-1185">Reference proteome</keyword>
<dbReference type="Proteomes" id="UP000265520">
    <property type="component" value="Unassembled WGS sequence"/>
</dbReference>
<organism evidence="2 3">
    <name type="scientific">Trifolium medium</name>
    <dbReference type="NCBI Taxonomy" id="97028"/>
    <lineage>
        <taxon>Eukaryota</taxon>
        <taxon>Viridiplantae</taxon>
        <taxon>Streptophyta</taxon>
        <taxon>Embryophyta</taxon>
        <taxon>Tracheophyta</taxon>
        <taxon>Spermatophyta</taxon>
        <taxon>Magnoliopsida</taxon>
        <taxon>eudicotyledons</taxon>
        <taxon>Gunneridae</taxon>
        <taxon>Pentapetalae</taxon>
        <taxon>rosids</taxon>
        <taxon>fabids</taxon>
        <taxon>Fabales</taxon>
        <taxon>Fabaceae</taxon>
        <taxon>Papilionoideae</taxon>
        <taxon>50 kb inversion clade</taxon>
        <taxon>NPAAA clade</taxon>
        <taxon>Hologalegina</taxon>
        <taxon>IRL clade</taxon>
        <taxon>Trifolieae</taxon>
        <taxon>Trifolium</taxon>
    </lineage>
</organism>
<dbReference type="AlphaFoldDB" id="A0A392QK90"/>
<dbReference type="InterPro" id="IPR036226">
    <property type="entry name" value="LipOase_C_sf"/>
</dbReference>
<sequence length="105" mass="11740">NTFSVKRLKGVLHNLLPSLKSSLSAHNQDFNEFSDVDGLYSVGLLIKLGLQDDVLKKLPLPKIVSKIQESSQGILKYDIPKIISITGCMQSCNHNFLTVRSRWTV</sequence>
<proteinExistence type="predicted"/>
<dbReference type="Pfam" id="PF00305">
    <property type="entry name" value="Lipoxygenase"/>
    <property type="match status" value="1"/>
</dbReference>
<feature type="domain" description="Lipoxygenase" evidence="1">
    <location>
        <begin position="1"/>
        <end position="105"/>
    </location>
</feature>
<evidence type="ECO:0000313" key="3">
    <source>
        <dbReference type="Proteomes" id="UP000265520"/>
    </source>
</evidence>
<dbReference type="PROSITE" id="PS51393">
    <property type="entry name" value="LIPOXYGENASE_3"/>
    <property type="match status" value="1"/>
</dbReference>
<reference evidence="2 3" key="1">
    <citation type="journal article" date="2018" name="Front. Plant Sci.">
        <title>Red Clover (Trifolium pratense) and Zigzag Clover (T. medium) - A Picture of Genomic Similarities and Differences.</title>
        <authorList>
            <person name="Dluhosova J."/>
            <person name="Istvanek J."/>
            <person name="Nedelnik J."/>
            <person name="Repkova J."/>
        </authorList>
    </citation>
    <scope>NUCLEOTIDE SEQUENCE [LARGE SCALE GENOMIC DNA]</scope>
    <source>
        <strain evidence="3">cv. 10/8</strain>
        <tissue evidence="2">Leaf</tissue>
    </source>
</reference>
<dbReference type="Gene3D" id="4.10.372.10">
    <property type="entry name" value="Lipoxygenase-1, Domain 3"/>
    <property type="match status" value="1"/>
</dbReference>
<protein>
    <submittedName>
        <fullName evidence="2">Linoleate 13S-lipoxygenase 3-1 chloroplastic-like</fullName>
    </submittedName>
</protein>
<comment type="caution">
    <text evidence="2">The sequence shown here is derived from an EMBL/GenBank/DDBJ whole genome shotgun (WGS) entry which is preliminary data.</text>
</comment>
<dbReference type="InterPro" id="IPR013819">
    <property type="entry name" value="LipOase_C"/>
</dbReference>
<accession>A0A392QK90</accession>
<dbReference type="FunFam" id="4.10.372.10:FF:000001">
    <property type="entry name" value="Lipoxygenase"/>
    <property type="match status" value="1"/>
</dbReference>
<dbReference type="EMBL" id="LXQA010140834">
    <property type="protein sequence ID" value="MCI24327.1"/>
    <property type="molecule type" value="Genomic_DNA"/>
</dbReference>